<accession>X1MXP5</accession>
<gene>
    <name evidence="1" type="ORF">S06H3_51407</name>
</gene>
<sequence length="74" mass="8144">QDKANITGLIEAADNPEIIVKVIDVPDAPMVPEVQSEAIDKIAQALSEIDLANSEYYQRRAEERTQAILAKGHE</sequence>
<organism evidence="1">
    <name type="scientific">marine sediment metagenome</name>
    <dbReference type="NCBI Taxonomy" id="412755"/>
    <lineage>
        <taxon>unclassified sequences</taxon>
        <taxon>metagenomes</taxon>
        <taxon>ecological metagenomes</taxon>
    </lineage>
</organism>
<dbReference type="EMBL" id="BARV01032615">
    <property type="protein sequence ID" value="GAI36043.1"/>
    <property type="molecule type" value="Genomic_DNA"/>
</dbReference>
<feature type="non-terminal residue" evidence="1">
    <location>
        <position position="1"/>
    </location>
</feature>
<evidence type="ECO:0000313" key="1">
    <source>
        <dbReference type="EMBL" id="GAI36043.1"/>
    </source>
</evidence>
<reference evidence="1" key="1">
    <citation type="journal article" date="2014" name="Front. Microbiol.">
        <title>High frequency of phylogenetically diverse reductive dehalogenase-homologous genes in deep subseafloor sedimentary metagenomes.</title>
        <authorList>
            <person name="Kawai M."/>
            <person name="Futagami T."/>
            <person name="Toyoda A."/>
            <person name="Takaki Y."/>
            <person name="Nishi S."/>
            <person name="Hori S."/>
            <person name="Arai W."/>
            <person name="Tsubouchi T."/>
            <person name="Morono Y."/>
            <person name="Uchiyama I."/>
            <person name="Ito T."/>
            <person name="Fujiyama A."/>
            <person name="Inagaki F."/>
            <person name="Takami H."/>
        </authorList>
    </citation>
    <scope>NUCLEOTIDE SEQUENCE</scope>
    <source>
        <strain evidence="1">Expedition CK06-06</strain>
    </source>
</reference>
<proteinExistence type="predicted"/>
<name>X1MXP5_9ZZZZ</name>
<dbReference type="AlphaFoldDB" id="X1MXP5"/>
<comment type="caution">
    <text evidence="1">The sequence shown here is derived from an EMBL/GenBank/DDBJ whole genome shotgun (WGS) entry which is preliminary data.</text>
</comment>
<protein>
    <submittedName>
        <fullName evidence="1">Uncharacterized protein</fullName>
    </submittedName>
</protein>